<evidence type="ECO:0000313" key="1">
    <source>
        <dbReference type="EMBL" id="KAK1857480.1"/>
    </source>
</evidence>
<protein>
    <submittedName>
        <fullName evidence="1">Uncharacterized protein</fullName>
    </submittedName>
</protein>
<reference evidence="1" key="1">
    <citation type="submission" date="2019-11" db="EMBL/GenBank/DDBJ databases">
        <title>Nori genome reveals adaptations in red seaweeds to the harsh intertidal environment.</title>
        <authorList>
            <person name="Wang D."/>
            <person name="Mao Y."/>
        </authorList>
    </citation>
    <scope>NUCLEOTIDE SEQUENCE</scope>
    <source>
        <tissue evidence="1">Gametophyte</tissue>
    </source>
</reference>
<name>A0ACC3BI87_PYRYE</name>
<sequence>MEAPAIDGATQPPPWTPAAERAATSLLSDAAVLLAAHPPQAVMDPADTDDDEEAAEWAARSAAATTRLNGAYAAHATVDASDVDGFEAAYPAAAAAFSFPLDDWQRRALAAVHHRHDILVAAPTGCGKTVVAEYAVDRALGAGRRALYTTPVKTLSNQKVRDFRRRYSDAAVGIVTGDRRERPGAPLVVMTAEVLRNSVVAGEDSWTRGVDVCILDEVHMLGDPGRGVVWEALLLHLPPYIPLVMLSATVGNAVEVAAWVGRSRGRHVRVVTTPTRVVPLEHTVAVVTDVGRTSPVRETVVATAGRRDLDCAAYRKAIARVVPRRGFRADYLPIARYLVLSHRSPALFFFFSHAAIHDAATSMGSLDFLARRPAARAAVHRAFAVAMSLLPPDGGPTDDLAVARESLLRGIGFHHAGLRPLLREVVESLFAAGAVPVLLATETFAVGVHAPARTVVFPAVTKFDGTAFRPLTAGEFAQMAGRAGRRGLDAAGTVTLAVPFGGWPPTAAVLGPLLGTPPAVTSAYRVTYGALLHHLRQGGGAGSTGLRAIVRRSLGALTGELLRDQAAALLPAAEMAAAATQIWGGGSGAADVGDLLAALDNLQLSGGTDPGGGLAALDAAALVAVLSSLVVQTRAAGGRRAAAGPQPYQGFLDDPDAPEGVTQRQVVAAVKTLAAAERDAPERFAALGDAKGGAFHVCSTRAAATGAPVLNFRLGTAISSWMGSRDVATVAAAAGQSYGDMVSNLCRTRELLREAVAVATAAAGTDVAPAAGTADALTAAWKQMESVGVASGVFGGSALEDLAIPDLADADVDGLAYVEDLATEEELLPEEDDCGDFLF</sequence>
<dbReference type="Proteomes" id="UP000798662">
    <property type="component" value="Chromosome 1"/>
</dbReference>
<dbReference type="EMBL" id="CM020618">
    <property type="protein sequence ID" value="KAK1857480.1"/>
    <property type="molecule type" value="Genomic_DNA"/>
</dbReference>
<accession>A0ACC3BI87</accession>
<evidence type="ECO:0000313" key="2">
    <source>
        <dbReference type="Proteomes" id="UP000798662"/>
    </source>
</evidence>
<keyword evidence="2" id="KW-1185">Reference proteome</keyword>
<gene>
    <name evidence="1" type="ORF">I4F81_000097</name>
</gene>
<organism evidence="1 2">
    <name type="scientific">Pyropia yezoensis</name>
    <name type="common">Susabi-nori</name>
    <name type="synonym">Porphyra yezoensis</name>
    <dbReference type="NCBI Taxonomy" id="2788"/>
    <lineage>
        <taxon>Eukaryota</taxon>
        <taxon>Rhodophyta</taxon>
        <taxon>Bangiophyceae</taxon>
        <taxon>Bangiales</taxon>
        <taxon>Bangiaceae</taxon>
        <taxon>Pyropia</taxon>
    </lineage>
</organism>
<proteinExistence type="predicted"/>
<comment type="caution">
    <text evidence="1">The sequence shown here is derived from an EMBL/GenBank/DDBJ whole genome shotgun (WGS) entry which is preliminary data.</text>
</comment>